<dbReference type="InterPro" id="IPR000073">
    <property type="entry name" value="AB_hydrolase_1"/>
</dbReference>
<dbReference type="AlphaFoldDB" id="A0A0M2H6M9"/>
<comment type="caution">
    <text evidence="2">The sequence shown here is derived from an EMBL/GenBank/DDBJ whole genome shotgun (WGS) entry which is preliminary data.</text>
</comment>
<dbReference type="SUPFAM" id="SSF53474">
    <property type="entry name" value="alpha/beta-Hydrolases"/>
    <property type="match status" value="1"/>
</dbReference>
<dbReference type="Proteomes" id="UP000034098">
    <property type="component" value="Unassembled WGS sequence"/>
</dbReference>
<dbReference type="InterPro" id="IPR050266">
    <property type="entry name" value="AB_hydrolase_sf"/>
</dbReference>
<gene>
    <name evidence="2" type="primary">rutD_2</name>
    <name evidence="2" type="ORF">RS82_02593</name>
</gene>
<proteinExistence type="predicted"/>
<dbReference type="RefSeq" id="WP_045299988.1">
    <property type="nucleotide sequence ID" value="NZ_JYJA01000036.1"/>
</dbReference>
<evidence type="ECO:0000313" key="3">
    <source>
        <dbReference type="Proteomes" id="UP000034098"/>
    </source>
</evidence>
<protein>
    <submittedName>
        <fullName evidence="2">Putative aminoacrylate hydrolase RutD</fullName>
    </submittedName>
</protein>
<keyword evidence="3" id="KW-1185">Reference proteome</keyword>
<reference evidence="2 3" key="1">
    <citation type="submission" date="2015-02" db="EMBL/GenBank/DDBJ databases">
        <title>Draft genome sequences of ten Microbacterium spp. with emphasis on heavy metal contaminated environments.</title>
        <authorList>
            <person name="Corretto E."/>
        </authorList>
    </citation>
    <scope>NUCLEOTIDE SEQUENCE [LARGE SCALE GENOMIC DNA]</scope>
    <source>
        <strain evidence="2 3">DSM 8608</strain>
    </source>
</reference>
<keyword evidence="2" id="KW-0378">Hydrolase</keyword>
<sequence length="252" mass="26761">MPTAVTLPRVSWGSASAGHRALLIHGLGSNGALMWRYGSALADAGWQADAVDLRGHGTAPRTLDYTLAAYAADVSETRPAHDRSWDLVIGHSLGGAASVLAAAADASWTRRLVLIDPAIALTDHDRDIVRDSQTRSFDDPSQAAVRAEHPHWHPQDIELKALSAQQASRWAVEQTSAQNSDWDVTDAALRIAVPTHVIASDPGVYSIFRGKPAEAAVAPNPNFTVSVVADAGHSPHRDQPEATIQALFAALA</sequence>
<dbReference type="EMBL" id="JYJA01000036">
    <property type="protein sequence ID" value="KJL41976.1"/>
    <property type="molecule type" value="Genomic_DNA"/>
</dbReference>
<dbReference type="Gene3D" id="3.40.50.1820">
    <property type="entry name" value="alpha/beta hydrolase"/>
    <property type="match status" value="1"/>
</dbReference>
<dbReference type="Pfam" id="PF12697">
    <property type="entry name" value="Abhydrolase_6"/>
    <property type="match status" value="1"/>
</dbReference>
<dbReference type="GO" id="GO:0046464">
    <property type="term" value="P:acylglycerol catabolic process"/>
    <property type="evidence" value="ECO:0007669"/>
    <property type="project" value="TreeGrafter"/>
</dbReference>
<feature type="domain" description="AB hydrolase-1" evidence="1">
    <location>
        <begin position="22"/>
        <end position="245"/>
    </location>
</feature>
<dbReference type="GO" id="GO:0016020">
    <property type="term" value="C:membrane"/>
    <property type="evidence" value="ECO:0007669"/>
    <property type="project" value="TreeGrafter"/>
</dbReference>
<dbReference type="PANTHER" id="PTHR43798">
    <property type="entry name" value="MONOACYLGLYCEROL LIPASE"/>
    <property type="match status" value="1"/>
</dbReference>
<dbReference type="PANTHER" id="PTHR43798:SF33">
    <property type="entry name" value="HYDROLASE, PUTATIVE (AFU_ORTHOLOGUE AFUA_2G14860)-RELATED"/>
    <property type="match status" value="1"/>
</dbReference>
<evidence type="ECO:0000313" key="2">
    <source>
        <dbReference type="EMBL" id="KJL41976.1"/>
    </source>
</evidence>
<dbReference type="GO" id="GO:0047372">
    <property type="term" value="F:monoacylglycerol lipase activity"/>
    <property type="evidence" value="ECO:0007669"/>
    <property type="project" value="TreeGrafter"/>
</dbReference>
<dbReference type="PATRIC" id="fig|69370.6.peg.2638"/>
<dbReference type="OrthoDB" id="8444301at2"/>
<evidence type="ECO:0000259" key="1">
    <source>
        <dbReference type="Pfam" id="PF12697"/>
    </source>
</evidence>
<organism evidence="2 3">
    <name type="scientific">Microbacterium trichothecenolyticum</name>
    <name type="common">Aureobacterium trichothecenolyticum</name>
    <dbReference type="NCBI Taxonomy" id="69370"/>
    <lineage>
        <taxon>Bacteria</taxon>
        <taxon>Bacillati</taxon>
        <taxon>Actinomycetota</taxon>
        <taxon>Actinomycetes</taxon>
        <taxon>Micrococcales</taxon>
        <taxon>Microbacteriaceae</taxon>
        <taxon>Microbacterium</taxon>
    </lineage>
</organism>
<accession>A0A0M2H6M9</accession>
<dbReference type="InterPro" id="IPR029058">
    <property type="entry name" value="AB_hydrolase_fold"/>
</dbReference>
<name>A0A0M2H6M9_MICTR</name>